<evidence type="ECO:0000256" key="1">
    <source>
        <dbReference type="SAM" id="MobiDB-lite"/>
    </source>
</evidence>
<feature type="compositionally biased region" description="Basic and acidic residues" evidence="1">
    <location>
        <begin position="57"/>
        <end position="66"/>
    </location>
</feature>
<comment type="caution">
    <text evidence="2">The sequence shown here is derived from an EMBL/GenBank/DDBJ whole genome shotgun (WGS) entry which is preliminary data.</text>
</comment>
<feature type="region of interest" description="Disordered" evidence="1">
    <location>
        <begin position="55"/>
        <end position="85"/>
    </location>
</feature>
<evidence type="ECO:0000313" key="3">
    <source>
        <dbReference type="Proteomes" id="UP001151760"/>
    </source>
</evidence>
<reference evidence="2" key="1">
    <citation type="journal article" date="2022" name="Int. J. Mol. Sci.">
        <title>Draft Genome of Tanacetum Coccineum: Genomic Comparison of Closely Related Tanacetum-Family Plants.</title>
        <authorList>
            <person name="Yamashiro T."/>
            <person name="Shiraishi A."/>
            <person name="Nakayama K."/>
            <person name="Satake H."/>
        </authorList>
    </citation>
    <scope>NUCLEOTIDE SEQUENCE</scope>
</reference>
<keyword evidence="3" id="KW-1185">Reference proteome</keyword>
<protein>
    <submittedName>
        <fullName evidence="2">Uncharacterized protein</fullName>
    </submittedName>
</protein>
<accession>A0ABQ5F7N8</accession>
<gene>
    <name evidence="2" type="ORF">Tco_1002931</name>
</gene>
<organism evidence="2 3">
    <name type="scientific">Tanacetum coccineum</name>
    <dbReference type="NCBI Taxonomy" id="301880"/>
    <lineage>
        <taxon>Eukaryota</taxon>
        <taxon>Viridiplantae</taxon>
        <taxon>Streptophyta</taxon>
        <taxon>Embryophyta</taxon>
        <taxon>Tracheophyta</taxon>
        <taxon>Spermatophyta</taxon>
        <taxon>Magnoliopsida</taxon>
        <taxon>eudicotyledons</taxon>
        <taxon>Gunneridae</taxon>
        <taxon>Pentapetalae</taxon>
        <taxon>asterids</taxon>
        <taxon>campanulids</taxon>
        <taxon>Asterales</taxon>
        <taxon>Asteraceae</taxon>
        <taxon>Asteroideae</taxon>
        <taxon>Anthemideae</taxon>
        <taxon>Anthemidinae</taxon>
        <taxon>Tanacetum</taxon>
    </lineage>
</organism>
<reference evidence="2" key="2">
    <citation type="submission" date="2022-01" db="EMBL/GenBank/DDBJ databases">
        <authorList>
            <person name="Yamashiro T."/>
            <person name="Shiraishi A."/>
            <person name="Satake H."/>
            <person name="Nakayama K."/>
        </authorList>
    </citation>
    <scope>NUCLEOTIDE SEQUENCE</scope>
</reference>
<evidence type="ECO:0000313" key="2">
    <source>
        <dbReference type="EMBL" id="GJT59398.1"/>
    </source>
</evidence>
<feature type="compositionally biased region" description="Polar residues" evidence="1">
    <location>
        <begin position="190"/>
        <end position="200"/>
    </location>
</feature>
<feature type="region of interest" description="Disordered" evidence="1">
    <location>
        <begin position="172"/>
        <end position="200"/>
    </location>
</feature>
<sequence>MIPASTSFPTSSCIAWFLSAACPRFFCLTGEHPSCTFRRCFAMCLGTPIISAGGTDNQEKDEKQSQNDKTGLGMEKTVKDKAKSKPESVEALGAIRTGFLGHSLRKSGLGSETTNPKKEIPSKLEDFTKTVIILTSQVAKLKTLRCLLLNVTKTLNKFAQVLDSASSKAADQSVPLAGQADTMPAEGEKNTNQATISQLF</sequence>
<dbReference type="Proteomes" id="UP001151760">
    <property type="component" value="Unassembled WGS sequence"/>
</dbReference>
<feature type="compositionally biased region" description="Basic and acidic residues" evidence="1">
    <location>
        <begin position="76"/>
        <end position="85"/>
    </location>
</feature>
<name>A0ABQ5F7N8_9ASTR</name>
<proteinExistence type="predicted"/>
<dbReference type="EMBL" id="BQNB010017106">
    <property type="protein sequence ID" value="GJT59398.1"/>
    <property type="molecule type" value="Genomic_DNA"/>
</dbReference>